<evidence type="ECO:0000313" key="1">
    <source>
        <dbReference type="EMBL" id="KAH7923558.1"/>
    </source>
</evidence>
<evidence type="ECO:0000313" key="2">
    <source>
        <dbReference type="Proteomes" id="UP000790709"/>
    </source>
</evidence>
<dbReference type="EMBL" id="MU266449">
    <property type="protein sequence ID" value="KAH7923558.1"/>
    <property type="molecule type" value="Genomic_DNA"/>
</dbReference>
<dbReference type="Proteomes" id="UP000790709">
    <property type="component" value="Unassembled WGS sequence"/>
</dbReference>
<protein>
    <submittedName>
        <fullName evidence="1">Uncharacterized protein</fullName>
    </submittedName>
</protein>
<name>A0ACB8BGA2_9AGAM</name>
<gene>
    <name evidence="1" type="ORF">BV22DRAFT_575564</name>
</gene>
<keyword evidence="2" id="KW-1185">Reference proteome</keyword>
<accession>A0ACB8BGA2</accession>
<proteinExistence type="predicted"/>
<sequence>MGDPVAVMLTQTVGALFIGFMFSTTLFGVSCSQCYFFLRRNIQDGKKFRMVIFALCILLYCRASRPYGFPGEAGVDTHIHGYTNVLGNWDRAICVDYANMDSRSTFRTWIAAGMICVIMTYCGICTYFVSTHITESHWANLTRDWVILSWIALMAFNDILATFLLCFTLHHSKNGIRATDNLITILMAYALNTGLLTCLVSITTLFLIVFTPLEFYYAALYVIFVRLYVNSLLAMLNWRRGKMRTRRRRSDRLEDAFEMSSVPWGDVVHSTPAAEESELVGMTNPQVAPP</sequence>
<comment type="caution">
    <text evidence="1">The sequence shown here is derived from an EMBL/GenBank/DDBJ whole genome shotgun (WGS) entry which is preliminary data.</text>
</comment>
<reference evidence="1" key="1">
    <citation type="journal article" date="2021" name="New Phytol.">
        <title>Evolutionary innovations through gain and loss of genes in the ectomycorrhizal Boletales.</title>
        <authorList>
            <person name="Wu G."/>
            <person name="Miyauchi S."/>
            <person name="Morin E."/>
            <person name="Kuo A."/>
            <person name="Drula E."/>
            <person name="Varga T."/>
            <person name="Kohler A."/>
            <person name="Feng B."/>
            <person name="Cao Y."/>
            <person name="Lipzen A."/>
            <person name="Daum C."/>
            <person name="Hundley H."/>
            <person name="Pangilinan J."/>
            <person name="Johnson J."/>
            <person name="Barry K."/>
            <person name="LaButti K."/>
            <person name="Ng V."/>
            <person name="Ahrendt S."/>
            <person name="Min B."/>
            <person name="Choi I.G."/>
            <person name="Park H."/>
            <person name="Plett J.M."/>
            <person name="Magnuson J."/>
            <person name="Spatafora J.W."/>
            <person name="Nagy L.G."/>
            <person name="Henrissat B."/>
            <person name="Grigoriev I.V."/>
            <person name="Yang Z.L."/>
            <person name="Xu J."/>
            <person name="Martin F.M."/>
        </authorList>
    </citation>
    <scope>NUCLEOTIDE SEQUENCE</scope>
    <source>
        <strain evidence="1">KUC20120723A-06</strain>
    </source>
</reference>
<organism evidence="1 2">
    <name type="scientific">Leucogyrophana mollusca</name>
    <dbReference type="NCBI Taxonomy" id="85980"/>
    <lineage>
        <taxon>Eukaryota</taxon>
        <taxon>Fungi</taxon>
        <taxon>Dikarya</taxon>
        <taxon>Basidiomycota</taxon>
        <taxon>Agaricomycotina</taxon>
        <taxon>Agaricomycetes</taxon>
        <taxon>Agaricomycetidae</taxon>
        <taxon>Boletales</taxon>
        <taxon>Boletales incertae sedis</taxon>
        <taxon>Leucogyrophana</taxon>
    </lineage>
</organism>